<keyword evidence="14" id="KW-1185">Reference proteome</keyword>
<feature type="binding site" evidence="10">
    <location>
        <position position="92"/>
    </location>
    <ligand>
        <name>L-glutamate</name>
        <dbReference type="ChEBI" id="CHEBI:29985"/>
    </ligand>
</feature>
<dbReference type="InterPro" id="IPR000101">
    <property type="entry name" value="GGT_peptidase"/>
</dbReference>
<dbReference type="PROSITE" id="PS00462">
    <property type="entry name" value="G_GLU_TRANSPEPTIDASE"/>
    <property type="match status" value="1"/>
</dbReference>
<feature type="binding site" evidence="10">
    <location>
        <position position="411"/>
    </location>
    <ligand>
        <name>L-glutamate</name>
        <dbReference type="ChEBI" id="CHEBI:29985"/>
    </ligand>
</feature>
<dbReference type="GO" id="GO:0103068">
    <property type="term" value="F:leukotriene C4 gamma-glutamyl transferase activity"/>
    <property type="evidence" value="ECO:0007669"/>
    <property type="project" value="UniProtKB-EC"/>
</dbReference>
<dbReference type="AlphaFoldDB" id="A0A4V2UTM9"/>
<dbReference type="UniPathway" id="UPA00204"/>
<name>A0A4V2UTM9_9SPHI</name>
<evidence type="ECO:0000256" key="8">
    <source>
        <dbReference type="ARBA" id="ARBA00047417"/>
    </source>
</evidence>
<evidence type="ECO:0000256" key="5">
    <source>
        <dbReference type="ARBA" id="ARBA00022801"/>
    </source>
</evidence>
<evidence type="ECO:0000313" key="13">
    <source>
        <dbReference type="EMBL" id="TCS86812.1"/>
    </source>
</evidence>
<dbReference type="PANTHER" id="PTHR43199:SF1">
    <property type="entry name" value="GLUTATHIONE HYDROLASE PROENZYME"/>
    <property type="match status" value="1"/>
</dbReference>
<proteinExistence type="inferred from homology"/>
<dbReference type="GO" id="GO:0036374">
    <property type="term" value="F:glutathione hydrolase activity"/>
    <property type="evidence" value="ECO:0007669"/>
    <property type="project" value="UniProtKB-UniRule"/>
</dbReference>
<evidence type="ECO:0000313" key="14">
    <source>
        <dbReference type="Proteomes" id="UP000295807"/>
    </source>
</evidence>
<organism evidence="13 14">
    <name type="scientific">Anseongella ginsenosidimutans</name>
    <dbReference type="NCBI Taxonomy" id="496056"/>
    <lineage>
        <taxon>Bacteria</taxon>
        <taxon>Pseudomonadati</taxon>
        <taxon>Bacteroidota</taxon>
        <taxon>Sphingobacteriia</taxon>
        <taxon>Sphingobacteriales</taxon>
        <taxon>Sphingobacteriaceae</taxon>
        <taxon>Anseongella</taxon>
    </lineage>
</organism>
<feature type="binding site" evidence="10">
    <location>
        <position position="462"/>
    </location>
    <ligand>
        <name>L-glutamate</name>
        <dbReference type="ChEBI" id="CHEBI:29985"/>
    </ligand>
</feature>
<feature type="chain" id="PRO_5020721612" description="Glutathione hydrolase proenzyme" evidence="12">
    <location>
        <begin position="21"/>
        <end position="557"/>
    </location>
</feature>
<dbReference type="InterPro" id="IPR043138">
    <property type="entry name" value="GGT_lsub"/>
</dbReference>
<feature type="binding site" evidence="10">
    <location>
        <begin position="440"/>
        <end position="441"/>
    </location>
    <ligand>
        <name>L-glutamate</name>
        <dbReference type="ChEBI" id="CHEBI:29985"/>
    </ligand>
</feature>
<protein>
    <recommendedName>
        <fullName evidence="11">Glutathione hydrolase proenzyme</fullName>
        <ecNumber evidence="11">2.3.2.2</ecNumber>
        <ecNumber evidence="11">3.4.19.13</ecNumber>
    </recommendedName>
    <component>
        <recommendedName>
            <fullName evidence="11">Glutathione hydrolase large chain</fullName>
        </recommendedName>
    </component>
    <component>
        <recommendedName>
            <fullName evidence="11">Glutathione hydrolase small chain</fullName>
        </recommendedName>
    </component>
</protein>
<keyword evidence="11" id="KW-0317">Glutathione biosynthesis</keyword>
<keyword evidence="7 11" id="KW-0012">Acyltransferase</keyword>
<keyword evidence="5 11" id="KW-0378">Hydrolase</keyword>
<dbReference type="Proteomes" id="UP000295807">
    <property type="component" value="Unassembled WGS sequence"/>
</dbReference>
<keyword evidence="12" id="KW-0732">Signal</keyword>
<evidence type="ECO:0000256" key="12">
    <source>
        <dbReference type="SAM" id="SignalP"/>
    </source>
</evidence>
<dbReference type="GO" id="GO:0006751">
    <property type="term" value="P:glutathione catabolic process"/>
    <property type="evidence" value="ECO:0007669"/>
    <property type="project" value="UniProtKB-UniRule"/>
</dbReference>
<dbReference type="InterPro" id="IPR043137">
    <property type="entry name" value="GGT_ssub_C"/>
</dbReference>
<feature type="active site" description="Nucleophile" evidence="9">
    <location>
        <position position="369"/>
    </location>
</feature>
<dbReference type="Pfam" id="PF01019">
    <property type="entry name" value="G_glu_transpept"/>
    <property type="match status" value="1"/>
</dbReference>
<gene>
    <name evidence="13" type="ORF">EDD80_106123</name>
</gene>
<comment type="similarity">
    <text evidence="3 11">Belongs to the gamma-glutamyltransferase family.</text>
</comment>
<evidence type="ECO:0000256" key="11">
    <source>
        <dbReference type="RuleBase" id="RU368036"/>
    </source>
</evidence>
<dbReference type="EC" id="2.3.2.2" evidence="11"/>
<reference evidence="13 14" key="1">
    <citation type="submission" date="2019-03" db="EMBL/GenBank/DDBJ databases">
        <title>Genomic Encyclopedia of Type Strains, Phase IV (KMG-IV): sequencing the most valuable type-strain genomes for metagenomic binning, comparative biology and taxonomic classification.</title>
        <authorList>
            <person name="Goeker M."/>
        </authorList>
    </citation>
    <scope>NUCLEOTIDE SEQUENCE [LARGE SCALE GENOMIC DNA]</scope>
    <source>
        <strain evidence="13 14">DSM 21100</strain>
    </source>
</reference>
<comment type="subunit">
    <text evidence="11">This enzyme consists of two polypeptide chains, which are synthesized in precursor form from a single polypeptide.</text>
</comment>
<accession>A0A4V2UTM9</accession>
<dbReference type="NCBIfam" id="TIGR00066">
    <property type="entry name" value="g_glut_trans"/>
    <property type="match status" value="1"/>
</dbReference>
<feature type="signal peptide" evidence="12">
    <location>
        <begin position="1"/>
        <end position="20"/>
    </location>
</feature>
<comment type="catalytic activity">
    <reaction evidence="2 11">
        <text>glutathione + H2O = L-cysteinylglycine + L-glutamate</text>
        <dbReference type="Rhea" id="RHEA:28807"/>
        <dbReference type="ChEBI" id="CHEBI:15377"/>
        <dbReference type="ChEBI" id="CHEBI:29985"/>
        <dbReference type="ChEBI" id="CHEBI:57925"/>
        <dbReference type="ChEBI" id="CHEBI:61694"/>
        <dbReference type="EC" id="3.4.19.13"/>
    </reaction>
</comment>
<dbReference type="InterPro" id="IPR029055">
    <property type="entry name" value="Ntn_hydrolases_N"/>
</dbReference>
<dbReference type="InterPro" id="IPR055262">
    <property type="entry name" value="GGT_CS"/>
</dbReference>
<dbReference type="SUPFAM" id="SSF56235">
    <property type="entry name" value="N-terminal nucleophile aminohydrolases (Ntn hydrolases)"/>
    <property type="match status" value="1"/>
</dbReference>
<dbReference type="Gene3D" id="1.10.246.130">
    <property type="match status" value="1"/>
</dbReference>
<keyword evidence="4 11" id="KW-0808">Transferase</keyword>
<dbReference type="RefSeq" id="WP_225975242.1">
    <property type="nucleotide sequence ID" value="NZ_CP042432.1"/>
</dbReference>
<evidence type="ECO:0000256" key="10">
    <source>
        <dbReference type="PIRSR" id="PIRSR600101-2"/>
    </source>
</evidence>
<comment type="catalytic activity">
    <reaction evidence="1 11">
        <text>an S-substituted glutathione + H2O = an S-substituted L-cysteinylglycine + L-glutamate</text>
        <dbReference type="Rhea" id="RHEA:59468"/>
        <dbReference type="ChEBI" id="CHEBI:15377"/>
        <dbReference type="ChEBI" id="CHEBI:29985"/>
        <dbReference type="ChEBI" id="CHEBI:90779"/>
        <dbReference type="ChEBI" id="CHEBI:143103"/>
        <dbReference type="EC" id="3.4.19.13"/>
    </reaction>
</comment>
<evidence type="ECO:0000256" key="2">
    <source>
        <dbReference type="ARBA" id="ARBA00001089"/>
    </source>
</evidence>
<keyword evidence="6 11" id="KW-0865">Zymogen</keyword>
<evidence type="ECO:0000256" key="7">
    <source>
        <dbReference type="ARBA" id="ARBA00023315"/>
    </source>
</evidence>
<dbReference type="InterPro" id="IPR051792">
    <property type="entry name" value="GGT_bact"/>
</dbReference>
<evidence type="ECO:0000256" key="3">
    <source>
        <dbReference type="ARBA" id="ARBA00009381"/>
    </source>
</evidence>
<evidence type="ECO:0000256" key="4">
    <source>
        <dbReference type="ARBA" id="ARBA00022679"/>
    </source>
</evidence>
<dbReference type="Gene3D" id="3.60.20.40">
    <property type="match status" value="1"/>
</dbReference>
<comment type="caution">
    <text evidence="13">The sequence shown here is derived from an EMBL/GenBank/DDBJ whole genome shotgun (WGS) entry which is preliminary data.</text>
</comment>
<dbReference type="EC" id="3.4.19.13" evidence="11"/>
<comment type="pathway">
    <text evidence="11">Sulfur metabolism; glutathione metabolism.</text>
</comment>
<feature type="binding site" evidence="10">
    <location>
        <begin position="387"/>
        <end position="389"/>
    </location>
    <ligand>
        <name>L-glutamate</name>
        <dbReference type="ChEBI" id="CHEBI:29985"/>
    </ligand>
</feature>
<comment type="PTM">
    <text evidence="11">Cleaved by autocatalysis into a large and a small subunit.</text>
</comment>
<dbReference type="PROSITE" id="PS51257">
    <property type="entry name" value="PROKAR_LIPOPROTEIN"/>
    <property type="match status" value="1"/>
</dbReference>
<comment type="catalytic activity">
    <reaction evidence="8 11">
        <text>an N-terminal (5-L-glutamyl)-[peptide] + an alpha-amino acid = 5-L-glutamyl amino acid + an N-terminal L-alpha-aminoacyl-[peptide]</text>
        <dbReference type="Rhea" id="RHEA:23904"/>
        <dbReference type="Rhea" id="RHEA-COMP:9780"/>
        <dbReference type="Rhea" id="RHEA-COMP:9795"/>
        <dbReference type="ChEBI" id="CHEBI:77644"/>
        <dbReference type="ChEBI" id="CHEBI:78597"/>
        <dbReference type="ChEBI" id="CHEBI:78599"/>
        <dbReference type="ChEBI" id="CHEBI:78608"/>
        <dbReference type="EC" id="2.3.2.2"/>
    </reaction>
</comment>
<sequence length="557" mass="60041">MRYRISYLLLFLLACSGQLAGQGYENGLVVSAHPEASQVGLEILQDGGNAVDASVAVQFALAVVYPSAGNLGGGGFMVFRQADGATASLDFRERAPGKAHRDLYLNEKGEVVPGLSIRGHLAAGVPGTVAGMVEAHEKYGKLSWNEVLRPAIRLALGGFPITGAQAAGLNGHQDLFRKYNPGSAYFLKEKWKAGDTLVQEDLGHTLERIRDKGIAGFYKGRTARLIVREMKEGGGIISRSDLKNYKAVWREPVTGMYKDYKVISMPPPSSGGVALLQMLKMAAPYEPGAFHNAPQVHLLAEIERRVFADRAAYLGDPDFYEVPVEKLLDEDYLRQRMESFEAGKASPSSEITAGKLAAANALQAESMETTHFSIVDKEGNAVALTTTLNGSYGCQVVVDGAGFLLNNEMDDFSAKPGVPNMFGLVGGEANAIEPGKRMLSSMTPTILEKGGRLFMMVGSPGGSTIITTVFQTILNVVDYGMTISEAVDAKRFHHQWLPDQILAERDAFDEAVMQGLEKKGHQLKFTGSIGRCDAILVKDGKYYGGADRRGDDTAAGY</sequence>
<evidence type="ECO:0000256" key="6">
    <source>
        <dbReference type="ARBA" id="ARBA00023145"/>
    </source>
</evidence>
<evidence type="ECO:0000256" key="1">
    <source>
        <dbReference type="ARBA" id="ARBA00001049"/>
    </source>
</evidence>
<evidence type="ECO:0000256" key="9">
    <source>
        <dbReference type="PIRSR" id="PIRSR600101-1"/>
    </source>
</evidence>
<dbReference type="PRINTS" id="PR01210">
    <property type="entry name" value="GGTRANSPTASE"/>
</dbReference>
<dbReference type="EMBL" id="SMAD01000006">
    <property type="protein sequence ID" value="TCS86812.1"/>
    <property type="molecule type" value="Genomic_DNA"/>
</dbReference>
<dbReference type="GO" id="GO:0006750">
    <property type="term" value="P:glutathione biosynthetic process"/>
    <property type="evidence" value="ECO:0007669"/>
    <property type="project" value="UniProtKB-KW"/>
</dbReference>
<dbReference type="PANTHER" id="PTHR43199">
    <property type="entry name" value="GLUTATHIONE HYDROLASE"/>
    <property type="match status" value="1"/>
</dbReference>